<reference evidence="2" key="2">
    <citation type="journal article" date="2019" name="Mol. Phylogenet. Evol.">
        <title>Reassessment of the classification of bryopsidales (chlorophyta) based on chloroplast phylogenomic analyses.</title>
        <authorList>
            <person name="Cremen M.C."/>
            <person name="Leliaert F."/>
            <person name="West J."/>
            <person name="Lam D.W."/>
            <person name="Shimada S."/>
            <person name="Lopez-Bautista J.M."/>
            <person name="Verbruggen H."/>
        </authorList>
    </citation>
    <scope>NUCLEOTIDE SEQUENCE</scope>
</reference>
<sequence length="31" mass="3600">MLQIFLYIGILIGIIVLTLIIYLQLLKIKLI</sequence>
<keyword evidence="2" id="KW-0934">Plastid</keyword>
<organism evidence="2">
    <name type="scientific">Avrainvillea sp. HV04061</name>
    <dbReference type="NCBI Taxonomy" id="2364086"/>
    <lineage>
        <taxon>Eukaryota</taxon>
        <taxon>Viridiplantae</taxon>
        <taxon>Chlorophyta</taxon>
        <taxon>core chlorophytes</taxon>
        <taxon>Ulvophyceae</taxon>
        <taxon>TCBD clade</taxon>
        <taxon>Bryopsidales</taxon>
        <taxon>Halimedineae</taxon>
        <taxon>Dichotomosiphonaceae</taxon>
        <taxon>Avrainvillea</taxon>
    </lineage>
</organism>
<evidence type="ECO:0000313" key="2">
    <source>
        <dbReference type="EMBL" id="AYJ22381.1"/>
    </source>
</evidence>
<geneLocation type="chloroplast" evidence="2"/>
<dbReference type="EMBL" id="MH591114">
    <property type="protein sequence ID" value="AYJ22381.1"/>
    <property type="molecule type" value="Genomic_DNA"/>
</dbReference>
<dbReference type="SUPFAM" id="SSF103436">
    <property type="entry name" value="PetL subunit of the cytochrome b6f complex"/>
    <property type="match status" value="1"/>
</dbReference>
<reference evidence="2" key="1">
    <citation type="submission" date="2018-07" db="EMBL/GenBank/DDBJ databases">
        <authorList>
            <person name="Cremen M.C."/>
            <person name="Leliaert F."/>
            <person name="West J."/>
            <person name="Lam D.W."/>
            <person name="Shimada S."/>
            <person name="Lopez-Bautista J.M."/>
            <person name="Verbruggen H."/>
        </authorList>
    </citation>
    <scope>NUCLEOTIDE SEQUENCE</scope>
</reference>
<accession>A0A3B8DCU2</accession>
<evidence type="ECO:0000256" key="1">
    <source>
        <dbReference type="SAM" id="Phobius"/>
    </source>
</evidence>
<gene>
    <name evidence="2" type="primary">petL</name>
</gene>
<name>A0A3B8DCU2_9CHLO</name>
<feature type="transmembrane region" description="Helical" evidence="1">
    <location>
        <begin position="6"/>
        <end position="26"/>
    </location>
</feature>
<proteinExistence type="predicted"/>
<keyword evidence="1" id="KW-0472">Membrane</keyword>
<dbReference type="AlphaFoldDB" id="A0A3B8DCU2"/>
<keyword evidence="1" id="KW-0812">Transmembrane</keyword>
<protein>
    <submittedName>
        <fullName evidence="2">Cytochrome b6-f complex subunit 6</fullName>
    </submittedName>
</protein>
<keyword evidence="2" id="KW-0150">Chloroplast</keyword>
<keyword evidence="1" id="KW-1133">Transmembrane helix</keyword>